<dbReference type="RefSeq" id="WP_073237520.1">
    <property type="nucleotide sequence ID" value="NZ_FQUQ01000007.1"/>
</dbReference>
<keyword evidence="5 6" id="KW-0472">Membrane</keyword>
<keyword evidence="10" id="KW-1185">Reference proteome</keyword>
<dbReference type="AlphaFoldDB" id="A0A1M5MRT5"/>
<dbReference type="Proteomes" id="UP000184287">
    <property type="component" value="Unassembled WGS sequence"/>
</dbReference>
<evidence type="ECO:0000256" key="4">
    <source>
        <dbReference type="ARBA" id="ARBA00022989"/>
    </source>
</evidence>
<evidence type="ECO:0000256" key="5">
    <source>
        <dbReference type="ARBA" id="ARBA00023136"/>
    </source>
</evidence>
<feature type="transmembrane region" description="Helical" evidence="6">
    <location>
        <begin position="21"/>
        <end position="41"/>
    </location>
</feature>
<evidence type="ECO:0000256" key="2">
    <source>
        <dbReference type="ARBA" id="ARBA00022475"/>
    </source>
</evidence>
<proteinExistence type="predicted"/>
<evidence type="ECO:0000259" key="7">
    <source>
        <dbReference type="Pfam" id="PF02687"/>
    </source>
</evidence>
<dbReference type="Pfam" id="PF12704">
    <property type="entry name" value="MacB_PCD"/>
    <property type="match status" value="1"/>
</dbReference>
<name>A0A1M5MRT5_9SPHI</name>
<dbReference type="STRING" id="288992.SAMN04488522_107294"/>
<feature type="domain" description="MacB-like periplasmic core" evidence="8">
    <location>
        <begin position="20"/>
        <end position="241"/>
    </location>
</feature>
<dbReference type="GO" id="GO:0005886">
    <property type="term" value="C:plasma membrane"/>
    <property type="evidence" value="ECO:0007669"/>
    <property type="project" value="UniProtKB-SubCell"/>
</dbReference>
<accession>A0A1M5MRT5</accession>
<dbReference type="EMBL" id="FQUQ01000007">
    <property type="protein sequence ID" value="SHG79936.1"/>
    <property type="molecule type" value="Genomic_DNA"/>
</dbReference>
<feature type="transmembrane region" description="Helical" evidence="6">
    <location>
        <begin position="338"/>
        <end position="360"/>
    </location>
</feature>
<evidence type="ECO:0000256" key="3">
    <source>
        <dbReference type="ARBA" id="ARBA00022692"/>
    </source>
</evidence>
<keyword evidence="4 6" id="KW-1133">Transmembrane helix</keyword>
<dbReference type="OrthoDB" id="8740261at2"/>
<protein>
    <submittedName>
        <fullName evidence="9">Putative ABC transport system permease protein</fullName>
    </submittedName>
</protein>
<evidence type="ECO:0000259" key="8">
    <source>
        <dbReference type="Pfam" id="PF12704"/>
    </source>
</evidence>
<dbReference type="PANTHER" id="PTHR30572">
    <property type="entry name" value="MEMBRANE COMPONENT OF TRANSPORTER-RELATED"/>
    <property type="match status" value="1"/>
</dbReference>
<feature type="domain" description="ABC3 transporter permease C-terminal" evidence="7">
    <location>
        <begin position="289"/>
        <end position="404"/>
    </location>
</feature>
<feature type="transmembrane region" description="Helical" evidence="6">
    <location>
        <begin position="283"/>
        <end position="303"/>
    </location>
</feature>
<dbReference type="InterPro" id="IPR050250">
    <property type="entry name" value="Macrolide_Exporter_MacB"/>
</dbReference>
<dbReference type="InterPro" id="IPR025857">
    <property type="entry name" value="MacB_PCD"/>
</dbReference>
<organism evidence="9 10">
    <name type="scientific">Pedobacter caeni</name>
    <dbReference type="NCBI Taxonomy" id="288992"/>
    <lineage>
        <taxon>Bacteria</taxon>
        <taxon>Pseudomonadati</taxon>
        <taxon>Bacteroidota</taxon>
        <taxon>Sphingobacteriia</taxon>
        <taxon>Sphingobacteriales</taxon>
        <taxon>Sphingobacteriaceae</taxon>
        <taxon>Pedobacter</taxon>
    </lineage>
</organism>
<sequence length="413" mass="46271">MLKNYFKIAIAVLKRRKFFTFISLFGISLTLTILIVLSAFLDVMLSPAYPDVKRSRELFISRVVLKSDKGNYTSQSPSSLYFIKNFVSTMKRPEKIAVHTGRNTTNAYQNNKKMEVELMYTNVPFWEVYEFDFIEGKPFNGQDLENVAQVAVISEDTRAKYFGESSSALGRYVEANNIKYRVIGVVKNVPATMIYANSDVYLPYTLDKANLDGTSIMGDYLVTLLAKSTADLPLIKEEYQQLLKKVPHPEKNQELLLSKTNSYLESFTEQVFGNVGDSGKTRFFLMIGVFVFLFMLLPTINLVNINVSRIMERSSEIGVRKAFGASSRTLVGQFIVENMILTVLGGVLGILLSFVIISILNASGLIAHMNLVINLTVLGYSLLACLVFGLMSGVYPAWRMSKLNVVTALKANN</sequence>
<feature type="transmembrane region" description="Helical" evidence="6">
    <location>
        <begin position="372"/>
        <end position="395"/>
    </location>
</feature>
<gene>
    <name evidence="9" type="ORF">SAMN04488522_107294</name>
</gene>
<keyword evidence="2" id="KW-1003">Cell membrane</keyword>
<evidence type="ECO:0000256" key="6">
    <source>
        <dbReference type="SAM" id="Phobius"/>
    </source>
</evidence>
<evidence type="ECO:0000313" key="9">
    <source>
        <dbReference type="EMBL" id="SHG79936.1"/>
    </source>
</evidence>
<evidence type="ECO:0000256" key="1">
    <source>
        <dbReference type="ARBA" id="ARBA00004651"/>
    </source>
</evidence>
<dbReference type="PANTHER" id="PTHR30572:SF18">
    <property type="entry name" value="ABC-TYPE MACROLIDE FAMILY EXPORT SYSTEM PERMEASE COMPONENT 2"/>
    <property type="match status" value="1"/>
</dbReference>
<dbReference type="Pfam" id="PF02687">
    <property type="entry name" value="FtsX"/>
    <property type="match status" value="1"/>
</dbReference>
<dbReference type="GO" id="GO:0022857">
    <property type="term" value="F:transmembrane transporter activity"/>
    <property type="evidence" value="ECO:0007669"/>
    <property type="project" value="TreeGrafter"/>
</dbReference>
<dbReference type="InterPro" id="IPR003838">
    <property type="entry name" value="ABC3_permease_C"/>
</dbReference>
<reference evidence="10" key="1">
    <citation type="submission" date="2016-11" db="EMBL/GenBank/DDBJ databases">
        <authorList>
            <person name="Varghese N."/>
            <person name="Submissions S."/>
        </authorList>
    </citation>
    <scope>NUCLEOTIDE SEQUENCE [LARGE SCALE GENOMIC DNA]</scope>
    <source>
        <strain evidence="10">DSM 16990</strain>
    </source>
</reference>
<evidence type="ECO:0000313" key="10">
    <source>
        <dbReference type="Proteomes" id="UP000184287"/>
    </source>
</evidence>
<comment type="subcellular location">
    <subcellularLocation>
        <location evidence="1">Cell membrane</location>
        <topology evidence="1">Multi-pass membrane protein</topology>
    </subcellularLocation>
</comment>
<keyword evidence="3 6" id="KW-0812">Transmembrane</keyword>